<dbReference type="InterPro" id="IPR004136">
    <property type="entry name" value="NMO"/>
</dbReference>
<dbReference type="CDD" id="cd04730">
    <property type="entry name" value="NPD_like"/>
    <property type="match status" value="1"/>
</dbReference>
<evidence type="ECO:0000256" key="5">
    <source>
        <dbReference type="ARBA" id="ARBA00023002"/>
    </source>
</evidence>
<evidence type="ECO:0000256" key="3">
    <source>
        <dbReference type="ARBA" id="ARBA00022630"/>
    </source>
</evidence>
<evidence type="ECO:0000256" key="4">
    <source>
        <dbReference type="ARBA" id="ARBA00022643"/>
    </source>
</evidence>
<dbReference type="PANTHER" id="PTHR32332">
    <property type="entry name" value="2-NITROPROPANE DIOXYGENASE"/>
    <property type="match status" value="1"/>
</dbReference>
<proteinExistence type="predicted"/>
<dbReference type="SUPFAM" id="SSF51412">
    <property type="entry name" value="Inosine monophosphate dehydrogenase (IMPDH)"/>
    <property type="match status" value="1"/>
</dbReference>
<keyword evidence="5" id="KW-0560">Oxidoreductase</keyword>
<sequence>MEREPLKIGAKEARLPLIQGGMGVGISLGGLAGAVAKEGGAGIISTAQIGYREPDFDRDPLAANLRAVKKEFDRARALSPDGVIGFNIMVASREYEAYVKAAVQAGADLIISGAGLPMELPRIAGEAAREAGRADAPALAPIVSTGKAARVVLRYWDRKFGRMPELIVAEGPLAGGHLGFDREQLERYTKESGRGDACVSESYEEEIREILDTVRSYEGKYGQKIAVALAGGIDSREAADRAFALGADAVQVASCLVPTLECDADIRYKEAYIRAGKDDIVIVKSPVGMPGRAIRNRFMERVMAGEKIPHSPCHRCLQNCDPAAIPYCITDALVHAAKGEVDDALLFCGANAWKADRIRTVRDVIRSIL</sequence>
<dbReference type="PANTHER" id="PTHR32332:SF18">
    <property type="entry name" value="2-NITROPROPANE DIOXYGENASE"/>
    <property type="match status" value="1"/>
</dbReference>
<reference evidence="6" key="2">
    <citation type="journal article" date="2021" name="Sci. Rep.">
        <title>The distribution of antibiotic resistance genes in chicken gut microbiota commensals.</title>
        <authorList>
            <person name="Juricova H."/>
            <person name="Matiasovicova J."/>
            <person name="Kubasova T."/>
            <person name="Cejkova D."/>
            <person name="Rychlik I."/>
        </authorList>
    </citation>
    <scope>NUCLEOTIDE SEQUENCE</scope>
    <source>
        <strain evidence="6">An582</strain>
    </source>
</reference>
<dbReference type="AlphaFoldDB" id="A0A938XEB7"/>
<dbReference type="EMBL" id="JACJKS010000019">
    <property type="protein sequence ID" value="MBM6949168.1"/>
    <property type="molecule type" value="Genomic_DNA"/>
</dbReference>
<comment type="function">
    <text evidence="1">Nitronate monooxygenase that uses molecular oxygen to catalyze the oxidative denitrification of alkyl nitronates. Acts on propionate 3-nitronate (P3N), the presumed physiological substrate. Probably functions in the detoxification of P3N, a metabolic poison produced by plants and fungi as a defense mechanism.</text>
</comment>
<accession>A0A938XEB7</accession>
<keyword evidence="4" id="KW-0288">FMN</keyword>
<keyword evidence="6" id="KW-0503">Monooxygenase</keyword>
<dbReference type="InterPro" id="IPR013785">
    <property type="entry name" value="Aldolase_TIM"/>
</dbReference>
<reference evidence="6" key="1">
    <citation type="submission" date="2020-08" db="EMBL/GenBank/DDBJ databases">
        <authorList>
            <person name="Cejkova D."/>
            <person name="Kubasova T."/>
            <person name="Jahodarova E."/>
            <person name="Rychlik I."/>
        </authorList>
    </citation>
    <scope>NUCLEOTIDE SEQUENCE</scope>
    <source>
        <strain evidence="6">An582</strain>
    </source>
</reference>
<name>A0A938XEB7_9CLOT</name>
<organism evidence="6 7">
    <name type="scientific">Mordavella massiliensis</name>
    <dbReference type="NCBI Taxonomy" id="1871024"/>
    <lineage>
        <taxon>Bacteria</taxon>
        <taxon>Bacillati</taxon>
        <taxon>Bacillota</taxon>
        <taxon>Clostridia</taxon>
        <taxon>Eubacteriales</taxon>
        <taxon>Clostridiaceae</taxon>
        <taxon>Mordavella</taxon>
    </lineage>
</organism>
<dbReference type="Proteomes" id="UP000705508">
    <property type="component" value="Unassembled WGS sequence"/>
</dbReference>
<evidence type="ECO:0000313" key="7">
    <source>
        <dbReference type="Proteomes" id="UP000705508"/>
    </source>
</evidence>
<dbReference type="GO" id="GO:0018580">
    <property type="term" value="F:nitronate monooxygenase activity"/>
    <property type="evidence" value="ECO:0007669"/>
    <property type="project" value="InterPro"/>
</dbReference>
<evidence type="ECO:0000256" key="2">
    <source>
        <dbReference type="ARBA" id="ARBA00013457"/>
    </source>
</evidence>
<protein>
    <recommendedName>
        <fullName evidence="2">Probable nitronate monooxygenase</fullName>
    </recommendedName>
</protein>
<dbReference type="RefSeq" id="WP_204907169.1">
    <property type="nucleotide sequence ID" value="NZ_JACJKS010000019.1"/>
</dbReference>
<dbReference type="Pfam" id="PF03060">
    <property type="entry name" value="NMO"/>
    <property type="match status" value="1"/>
</dbReference>
<evidence type="ECO:0000256" key="1">
    <source>
        <dbReference type="ARBA" id="ARBA00003535"/>
    </source>
</evidence>
<comment type="caution">
    <text evidence="6">The sequence shown here is derived from an EMBL/GenBank/DDBJ whole genome shotgun (WGS) entry which is preliminary data.</text>
</comment>
<evidence type="ECO:0000313" key="6">
    <source>
        <dbReference type="EMBL" id="MBM6949168.1"/>
    </source>
</evidence>
<gene>
    <name evidence="6" type="ORF">H6A20_10970</name>
</gene>
<keyword evidence="3" id="KW-0285">Flavoprotein</keyword>
<dbReference type="Gene3D" id="3.20.20.70">
    <property type="entry name" value="Aldolase class I"/>
    <property type="match status" value="1"/>
</dbReference>